<feature type="chain" id="PRO_5020257569" description="Carboxypeptidase-like regulatory domain-containing protein" evidence="1">
    <location>
        <begin position="19"/>
        <end position="385"/>
    </location>
</feature>
<evidence type="ECO:0000313" key="3">
    <source>
        <dbReference type="Proteomes" id="UP000296862"/>
    </source>
</evidence>
<reference evidence="2 3" key="1">
    <citation type="submission" date="2019-04" db="EMBL/GenBank/DDBJ databases">
        <title>Flavobacterium sp. GS03.</title>
        <authorList>
            <person name="Kim H."/>
        </authorList>
    </citation>
    <scope>NUCLEOTIDE SEQUENCE [LARGE SCALE GENOMIC DNA]</scope>
    <source>
        <strain evidence="2 3">GS03</strain>
    </source>
</reference>
<evidence type="ECO:0000256" key="1">
    <source>
        <dbReference type="SAM" id="SignalP"/>
    </source>
</evidence>
<dbReference type="EMBL" id="CP038810">
    <property type="protein sequence ID" value="QBZ98314.1"/>
    <property type="molecule type" value="Genomic_DNA"/>
</dbReference>
<dbReference type="Proteomes" id="UP000296862">
    <property type="component" value="Chromosome"/>
</dbReference>
<dbReference type="OrthoDB" id="1307311at2"/>
<name>A0A4V1CC56_9FLAO</name>
<dbReference type="AlphaFoldDB" id="A0A4V1CC56"/>
<proteinExistence type="predicted"/>
<sequence length="385" mass="44702">MKRIILLLLLIFSNSVLSQNVEKTIVLIDFDTNLPIEDVTVYIAKTKQTLLSNAEGKVTFVLKGISTIQATHSAYNEIKLRSTLLKEKVNVFYLKNNVNGLDEIIVTKKHPQKILNELVHNSKNKLTIPARLKVYSREFLKLNGNYAYYNDGLLNFQLYRNDKNFKNTILIEQNRSYGLLNDEIRDDALGYNLDNIMENYYNFKYLNPLLDVDSKSKYDFLIKTYSANSDYNLMVVTPTEGNKGLRDDYTILYDRTKKLIVEVSTIVSPTTLANVKEKKVVGSKNIYKSSFKAIYRIEDSEYYLIGSKEEIGFEKIERKKTTDIEVKNCFVVTHFNDKPFTYKDYEAFKDKTLYNKKNSILTNYWDVSGLTSTREEQKIIASFED</sequence>
<keyword evidence="3" id="KW-1185">Reference proteome</keyword>
<gene>
    <name evidence="2" type="ORF">GS03_01819</name>
</gene>
<feature type="signal peptide" evidence="1">
    <location>
        <begin position="1"/>
        <end position="18"/>
    </location>
</feature>
<dbReference type="KEGG" id="fsn:GS03_01819"/>
<evidence type="ECO:0008006" key="4">
    <source>
        <dbReference type="Google" id="ProtNLM"/>
    </source>
</evidence>
<keyword evidence="1" id="KW-0732">Signal</keyword>
<protein>
    <recommendedName>
        <fullName evidence="4">Carboxypeptidase-like regulatory domain-containing protein</fullName>
    </recommendedName>
</protein>
<accession>A0A4V1CC56</accession>
<evidence type="ECO:0000313" key="2">
    <source>
        <dbReference type="EMBL" id="QBZ98314.1"/>
    </source>
</evidence>
<dbReference type="RefSeq" id="WP_136152217.1">
    <property type="nucleotide sequence ID" value="NZ_CP038810.1"/>
</dbReference>
<organism evidence="2 3">
    <name type="scientific">Flavobacterium sangjuense</name>
    <dbReference type="NCBI Taxonomy" id="2518177"/>
    <lineage>
        <taxon>Bacteria</taxon>
        <taxon>Pseudomonadati</taxon>
        <taxon>Bacteroidota</taxon>
        <taxon>Flavobacteriia</taxon>
        <taxon>Flavobacteriales</taxon>
        <taxon>Flavobacteriaceae</taxon>
        <taxon>Flavobacterium</taxon>
    </lineage>
</organism>